<accession>A0A7J8GAF3</accession>
<organism evidence="1 2">
    <name type="scientific">Rousettus aegyptiacus</name>
    <name type="common">Egyptian fruit bat</name>
    <name type="synonym">Pteropus aegyptiacus</name>
    <dbReference type="NCBI Taxonomy" id="9407"/>
    <lineage>
        <taxon>Eukaryota</taxon>
        <taxon>Metazoa</taxon>
        <taxon>Chordata</taxon>
        <taxon>Craniata</taxon>
        <taxon>Vertebrata</taxon>
        <taxon>Euteleostomi</taxon>
        <taxon>Mammalia</taxon>
        <taxon>Eutheria</taxon>
        <taxon>Laurasiatheria</taxon>
        <taxon>Chiroptera</taxon>
        <taxon>Yinpterochiroptera</taxon>
        <taxon>Pteropodoidea</taxon>
        <taxon>Pteropodidae</taxon>
        <taxon>Rousettinae</taxon>
        <taxon>Rousettus</taxon>
    </lineage>
</organism>
<proteinExistence type="predicted"/>
<evidence type="ECO:0000313" key="1">
    <source>
        <dbReference type="EMBL" id="KAF6456818.1"/>
    </source>
</evidence>
<dbReference type="EMBL" id="JACASE010000006">
    <property type="protein sequence ID" value="KAF6456818.1"/>
    <property type="molecule type" value="Genomic_DNA"/>
</dbReference>
<dbReference type="AlphaFoldDB" id="A0A7J8GAF3"/>
<sequence length="146" mass="16561">MELSLKRSSDWQDLQLHLIHGSQNWLPLLPSPFSKLMTSFTSRSKQKSSGMNNHLSNPNLHWKHPLCLYISFLNNGRCTSLSQVSSPFVPISLLLSLFLQNTLAFSPGSFLSPCKPALVTSIFNKILCILTKIKIRYGYKHQKSED</sequence>
<name>A0A7J8GAF3_ROUAE</name>
<keyword evidence="2" id="KW-1185">Reference proteome</keyword>
<reference evidence="1 2" key="1">
    <citation type="journal article" date="2020" name="Nature">
        <title>Six reference-quality genomes reveal evolution of bat adaptations.</title>
        <authorList>
            <person name="Jebb D."/>
            <person name="Huang Z."/>
            <person name="Pippel M."/>
            <person name="Hughes G.M."/>
            <person name="Lavrichenko K."/>
            <person name="Devanna P."/>
            <person name="Winkler S."/>
            <person name="Jermiin L.S."/>
            <person name="Skirmuntt E.C."/>
            <person name="Katzourakis A."/>
            <person name="Burkitt-Gray L."/>
            <person name="Ray D.A."/>
            <person name="Sullivan K.A.M."/>
            <person name="Roscito J.G."/>
            <person name="Kirilenko B.M."/>
            <person name="Davalos L.M."/>
            <person name="Corthals A.P."/>
            <person name="Power M.L."/>
            <person name="Jones G."/>
            <person name="Ransome R.D."/>
            <person name="Dechmann D.K.N."/>
            <person name="Locatelli A.G."/>
            <person name="Puechmaille S.J."/>
            <person name="Fedrigo O."/>
            <person name="Jarvis E.D."/>
            <person name="Hiller M."/>
            <person name="Vernes S.C."/>
            <person name="Myers E.W."/>
            <person name="Teeling E.C."/>
        </authorList>
    </citation>
    <scope>NUCLEOTIDE SEQUENCE [LARGE SCALE GENOMIC DNA]</scope>
    <source>
        <strain evidence="1">MRouAeg1</strain>
        <tissue evidence="1">Muscle</tissue>
    </source>
</reference>
<gene>
    <name evidence="1" type="ORF">HJG63_011468</name>
</gene>
<dbReference type="Proteomes" id="UP000593571">
    <property type="component" value="Unassembled WGS sequence"/>
</dbReference>
<protein>
    <submittedName>
        <fullName evidence="1">Uncharacterized protein</fullName>
    </submittedName>
</protein>
<comment type="caution">
    <text evidence="1">The sequence shown here is derived from an EMBL/GenBank/DDBJ whole genome shotgun (WGS) entry which is preliminary data.</text>
</comment>
<evidence type="ECO:0000313" key="2">
    <source>
        <dbReference type="Proteomes" id="UP000593571"/>
    </source>
</evidence>